<organism evidence="2 3">
    <name type="scientific">Oceanobacillus jordanicus</name>
    <dbReference type="NCBI Taxonomy" id="2867266"/>
    <lineage>
        <taxon>Bacteria</taxon>
        <taxon>Bacillati</taxon>
        <taxon>Bacillota</taxon>
        <taxon>Bacilli</taxon>
        <taxon>Bacillales</taxon>
        <taxon>Bacillaceae</taxon>
        <taxon>Oceanobacillus</taxon>
    </lineage>
</organism>
<keyword evidence="1" id="KW-0472">Membrane</keyword>
<dbReference type="Proteomes" id="UP001199631">
    <property type="component" value="Unassembled WGS sequence"/>
</dbReference>
<gene>
    <name evidence="2" type="ORF">K3T81_03165</name>
</gene>
<feature type="transmembrane region" description="Helical" evidence="1">
    <location>
        <begin position="126"/>
        <end position="146"/>
    </location>
</feature>
<comment type="caution">
    <text evidence="2">The sequence shown here is derived from an EMBL/GenBank/DDBJ whole genome shotgun (WGS) entry which is preliminary data.</text>
</comment>
<proteinExistence type="predicted"/>
<dbReference type="EMBL" id="JAIFZM010000002">
    <property type="protein sequence ID" value="MCG3418143.1"/>
    <property type="molecule type" value="Genomic_DNA"/>
</dbReference>
<feature type="transmembrane region" description="Helical" evidence="1">
    <location>
        <begin position="93"/>
        <end position="114"/>
    </location>
</feature>
<reference evidence="2 3" key="1">
    <citation type="journal article" date="2022" name="Evol. Bioinform. Online">
        <title>Draft Genome Sequence of Oceanobacillus jordanicus Strain GSFE11, a Halotolerant Plant Growth-Promoting Bacterial Endophyte Isolated From the Jordan Valley.</title>
        <authorList>
            <person name="Alhindi T."/>
            <person name="Albdaiwi R."/>
        </authorList>
    </citation>
    <scope>NUCLEOTIDE SEQUENCE [LARGE SCALE GENOMIC DNA]</scope>
    <source>
        <strain evidence="2 3">GSFE11</strain>
    </source>
</reference>
<keyword evidence="1" id="KW-0812">Transmembrane</keyword>
<feature type="transmembrane region" description="Helical" evidence="1">
    <location>
        <begin position="12"/>
        <end position="30"/>
    </location>
</feature>
<keyword evidence="1" id="KW-1133">Transmembrane helix</keyword>
<name>A0AAW5B3J8_9BACI</name>
<evidence type="ECO:0000313" key="2">
    <source>
        <dbReference type="EMBL" id="MCG3418143.1"/>
    </source>
</evidence>
<sequence>MKLFNSKAERIYYIVYTMMMLLLYLGYVALDNARLSKGAMIGNRSITESEWESISQMGAWTVNLEFIFLGVFVVMLSIMYFRSFKNKSVIKPFLVTHAALFMVILVLSFALLPVTSLPIGNLLQPLLSLAIITLFLISLFFVIFILRTMKKKTEQSF</sequence>
<evidence type="ECO:0000256" key="1">
    <source>
        <dbReference type="SAM" id="Phobius"/>
    </source>
</evidence>
<dbReference type="AlphaFoldDB" id="A0AAW5B3J8"/>
<keyword evidence="3" id="KW-1185">Reference proteome</keyword>
<evidence type="ECO:0000313" key="3">
    <source>
        <dbReference type="Proteomes" id="UP001199631"/>
    </source>
</evidence>
<dbReference type="RefSeq" id="WP_238018187.1">
    <property type="nucleotide sequence ID" value="NZ_JAIFZM010000002.1"/>
</dbReference>
<feature type="transmembrane region" description="Helical" evidence="1">
    <location>
        <begin position="60"/>
        <end position="81"/>
    </location>
</feature>
<accession>A0AAW5B3J8</accession>
<protein>
    <submittedName>
        <fullName evidence="2">Uncharacterized protein</fullName>
    </submittedName>
</protein>